<evidence type="ECO:0000256" key="1">
    <source>
        <dbReference type="ARBA" id="ARBA00003238"/>
    </source>
</evidence>
<dbReference type="InterPro" id="IPR043168">
    <property type="entry name" value="DegV_C"/>
</dbReference>
<proteinExistence type="predicted"/>
<evidence type="ECO:0000313" key="4">
    <source>
        <dbReference type="Proteomes" id="UP000824031"/>
    </source>
</evidence>
<dbReference type="PROSITE" id="PS51482">
    <property type="entry name" value="DEGV"/>
    <property type="match status" value="1"/>
</dbReference>
<gene>
    <name evidence="3" type="ORF">H9810_09195</name>
</gene>
<reference evidence="3" key="2">
    <citation type="submission" date="2021-04" db="EMBL/GenBank/DDBJ databases">
        <authorList>
            <person name="Gilroy R."/>
        </authorList>
    </citation>
    <scope>NUCLEOTIDE SEQUENCE</scope>
    <source>
        <strain evidence="3">3436</strain>
    </source>
</reference>
<dbReference type="PANTHER" id="PTHR33434">
    <property type="entry name" value="DEGV DOMAIN-CONTAINING PROTEIN DR_1986-RELATED"/>
    <property type="match status" value="1"/>
</dbReference>
<dbReference type="InterPro" id="IPR003797">
    <property type="entry name" value="DegV"/>
</dbReference>
<dbReference type="GO" id="GO:0008289">
    <property type="term" value="F:lipid binding"/>
    <property type="evidence" value="ECO:0007669"/>
    <property type="project" value="UniProtKB-KW"/>
</dbReference>
<evidence type="ECO:0000256" key="2">
    <source>
        <dbReference type="ARBA" id="ARBA00023121"/>
    </source>
</evidence>
<dbReference type="InterPro" id="IPR050270">
    <property type="entry name" value="DegV_domain_contain"/>
</dbReference>
<accession>A0A9D2F475</accession>
<dbReference type="PANTHER" id="PTHR33434:SF3">
    <property type="entry name" value="DEGV DOMAIN-CONTAINING PROTEIN YITS"/>
    <property type="match status" value="1"/>
</dbReference>
<dbReference type="Proteomes" id="UP000824031">
    <property type="component" value="Unassembled WGS sequence"/>
</dbReference>
<dbReference type="Gene3D" id="3.40.50.10440">
    <property type="entry name" value="Dihydroxyacetone kinase, domain 1"/>
    <property type="match status" value="1"/>
</dbReference>
<reference evidence="3" key="1">
    <citation type="journal article" date="2021" name="PeerJ">
        <title>Extensive microbial diversity within the chicken gut microbiome revealed by metagenomics and culture.</title>
        <authorList>
            <person name="Gilroy R."/>
            <person name="Ravi A."/>
            <person name="Getino M."/>
            <person name="Pursley I."/>
            <person name="Horton D.L."/>
            <person name="Alikhan N.F."/>
            <person name="Baker D."/>
            <person name="Gharbi K."/>
            <person name="Hall N."/>
            <person name="Watson M."/>
            <person name="Adriaenssens E.M."/>
            <person name="Foster-Nyarko E."/>
            <person name="Jarju S."/>
            <person name="Secka A."/>
            <person name="Antonio M."/>
            <person name="Oren A."/>
            <person name="Chaudhuri R.R."/>
            <person name="La Ragione R."/>
            <person name="Hildebrand F."/>
            <person name="Pallen M.J."/>
        </authorList>
    </citation>
    <scope>NUCLEOTIDE SEQUENCE</scope>
    <source>
        <strain evidence="3">3436</strain>
    </source>
</reference>
<dbReference type="NCBIfam" id="TIGR00762">
    <property type="entry name" value="DegV"/>
    <property type="match status" value="1"/>
</dbReference>
<comment type="function">
    <text evidence="1">May bind long-chain fatty acids, such as palmitate, and may play a role in lipid transport or fatty acid metabolism.</text>
</comment>
<dbReference type="EMBL" id="DXBO01000134">
    <property type="protein sequence ID" value="HIZ48882.1"/>
    <property type="molecule type" value="Genomic_DNA"/>
</dbReference>
<evidence type="ECO:0000313" key="3">
    <source>
        <dbReference type="EMBL" id="HIZ48882.1"/>
    </source>
</evidence>
<name>A0A9D2F475_9FIRM</name>
<dbReference type="Gene3D" id="3.30.1180.10">
    <property type="match status" value="1"/>
</dbReference>
<dbReference type="AlphaFoldDB" id="A0A9D2F475"/>
<comment type="caution">
    <text evidence="3">The sequence shown here is derived from an EMBL/GenBank/DDBJ whole genome shotgun (WGS) entry which is preliminary data.</text>
</comment>
<keyword evidence="2" id="KW-0446">Lipid-binding</keyword>
<dbReference type="SUPFAM" id="SSF82549">
    <property type="entry name" value="DAK1/DegV-like"/>
    <property type="match status" value="1"/>
</dbReference>
<sequence>MQNYVLFSESTCDLTPELVEEMDIHILPMRFTVDGQSYRNYPDNREMSPRAFYDKLRAGSMSTTSQVAITDYEEAFTPYLEQGQDILYLAFSSGLSGTYQASKVAAEDLLEKFPGRRIVSIDSLQASMGEGLFAYTLAMMRKSGASLDEVAAFATENTQRFCAWFTVNDLMFLKRGGRLSGAAAVAGTLLGIKPVLHVDTEGHLVAMEKVRGRRASLDSLVKHFAQSADKNYSDLTVFVSHGDCLEDCQYVADKIKAYGVKRVCIGTIGPVIGAHSGPGTVALFFVGGPR</sequence>
<organism evidence="3 4">
    <name type="scientific">Candidatus Gemmiger excrementavium</name>
    <dbReference type="NCBI Taxonomy" id="2838608"/>
    <lineage>
        <taxon>Bacteria</taxon>
        <taxon>Bacillati</taxon>
        <taxon>Bacillota</taxon>
        <taxon>Clostridia</taxon>
        <taxon>Eubacteriales</taxon>
        <taxon>Gemmiger</taxon>
    </lineage>
</organism>
<protein>
    <submittedName>
        <fullName evidence="3">DegV family protein</fullName>
    </submittedName>
</protein>
<dbReference type="Gene3D" id="2.20.28.50">
    <property type="entry name" value="degv family protein"/>
    <property type="match status" value="1"/>
</dbReference>
<dbReference type="Pfam" id="PF02645">
    <property type="entry name" value="DegV"/>
    <property type="match status" value="1"/>
</dbReference>